<reference evidence="10 11" key="1">
    <citation type="submission" date="2024-02" db="EMBL/GenBank/DDBJ databases">
        <title>A nitrogen-fixing paenibacillus bacterium.</title>
        <authorList>
            <person name="Zhang W.L."/>
            <person name="Chen S.F."/>
        </authorList>
    </citation>
    <scope>NUCLEOTIDE SEQUENCE [LARGE SCALE GENOMIC DNA]</scope>
    <source>
        <strain evidence="10 11">M1</strain>
    </source>
</reference>
<dbReference type="PANTHER" id="PTHR19136:SF81">
    <property type="entry name" value="MOLYBDENUM COFACTOR GUANYLYLTRANSFERASE"/>
    <property type="match status" value="1"/>
</dbReference>
<evidence type="ECO:0000256" key="3">
    <source>
        <dbReference type="ARBA" id="ARBA00022723"/>
    </source>
</evidence>
<evidence type="ECO:0000256" key="2">
    <source>
        <dbReference type="ARBA" id="ARBA00022679"/>
    </source>
</evidence>
<dbReference type="Pfam" id="PF12804">
    <property type="entry name" value="NTP_transf_3"/>
    <property type="match status" value="1"/>
</dbReference>
<dbReference type="InterPro" id="IPR025877">
    <property type="entry name" value="MobA-like_NTP_Trfase"/>
</dbReference>
<dbReference type="RefSeq" id="WP_331848440.1">
    <property type="nucleotide sequence ID" value="NZ_JAZHPZ010000013.1"/>
</dbReference>
<keyword evidence="7 8" id="KW-0501">Molybdenum cofactor biosynthesis</keyword>
<sequence>MFDITAIVLAGGRSSRMGRNKALLPLNGVPVIERLIREMESVAGEVIIAGGGQPEAYRYLEKNVIGDLFPETGPMAGLHAGLTEAKTAWSLAVACDMPFAGQAVFAQLAERALKAEQDGWNGTEAGPGKRFEAVIPTVEGRRQPLLAAYRRSVLPGLENELREGNFKLTRWAEGLRAEIVDGAVLAGAAGVREEDLPFNMNRPEDYRRAQEWLEQ</sequence>
<dbReference type="CDD" id="cd02503">
    <property type="entry name" value="MobA"/>
    <property type="match status" value="1"/>
</dbReference>
<feature type="binding site" evidence="8">
    <location>
        <position position="67"/>
    </location>
    <ligand>
        <name>GTP</name>
        <dbReference type="ChEBI" id="CHEBI:37565"/>
    </ligand>
</feature>
<comment type="function">
    <text evidence="8">Transfers a GMP moiety from GTP to Mo-molybdopterin (Mo-MPT) cofactor (Moco or molybdenum cofactor) to form Mo-molybdopterin guanine dinucleotide (Mo-MGD) cofactor.</text>
</comment>
<name>A0ABU7VX05_9BACL</name>
<comment type="similarity">
    <text evidence="8">Belongs to the MobA family.</text>
</comment>
<comment type="subcellular location">
    <subcellularLocation>
        <location evidence="8">Cytoplasm</location>
    </subcellularLocation>
</comment>
<feature type="binding site" evidence="8">
    <location>
        <begin position="9"/>
        <end position="11"/>
    </location>
    <ligand>
        <name>GTP</name>
        <dbReference type="ChEBI" id="CHEBI:37565"/>
    </ligand>
</feature>
<evidence type="ECO:0000259" key="9">
    <source>
        <dbReference type="Pfam" id="PF12804"/>
    </source>
</evidence>
<comment type="catalytic activity">
    <reaction evidence="8">
        <text>Mo-molybdopterin + GTP + H(+) = Mo-molybdopterin guanine dinucleotide + diphosphate</text>
        <dbReference type="Rhea" id="RHEA:34243"/>
        <dbReference type="ChEBI" id="CHEBI:15378"/>
        <dbReference type="ChEBI" id="CHEBI:33019"/>
        <dbReference type="ChEBI" id="CHEBI:37565"/>
        <dbReference type="ChEBI" id="CHEBI:71302"/>
        <dbReference type="ChEBI" id="CHEBI:71310"/>
        <dbReference type="EC" id="2.7.7.77"/>
    </reaction>
</comment>
<evidence type="ECO:0000256" key="5">
    <source>
        <dbReference type="ARBA" id="ARBA00022842"/>
    </source>
</evidence>
<keyword evidence="6 8" id="KW-0342">GTP-binding</keyword>
<evidence type="ECO:0000256" key="8">
    <source>
        <dbReference type="HAMAP-Rule" id="MF_00316"/>
    </source>
</evidence>
<dbReference type="EMBL" id="JAZHPZ010000013">
    <property type="protein sequence ID" value="MEF2968231.1"/>
    <property type="molecule type" value="Genomic_DNA"/>
</dbReference>
<dbReference type="PANTHER" id="PTHR19136">
    <property type="entry name" value="MOLYBDENUM COFACTOR GUANYLYLTRANSFERASE"/>
    <property type="match status" value="1"/>
</dbReference>
<dbReference type="Gene3D" id="3.90.550.10">
    <property type="entry name" value="Spore Coat Polysaccharide Biosynthesis Protein SpsA, Chain A"/>
    <property type="match status" value="1"/>
</dbReference>
<protein>
    <recommendedName>
        <fullName evidence="8">Probable molybdenum cofactor guanylyltransferase</fullName>
        <shortName evidence="8">MoCo guanylyltransferase</shortName>
        <ecNumber evidence="8">2.7.7.77</ecNumber>
    </recommendedName>
    <alternativeName>
        <fullName evidence="8">GTP:molybdopterin guanylyltransferase</fullName>
    </alternativeName>
    <alternativeName>
        <fullName evidence="8">Mo-MPT guanylyltransferase</fullName>
    </alternativeName>
    <alternativeName>
        <fullName evidence="8">Molybdopterin guanylyltransferase</fullName>
    </alternativeName>
    <alternativeName>
        <fullName evidence="8">Molybdopterin-guanine dinucleotide synthase</fullName>
        <shortName evidence="8">MGD synthase</shortName>
    </alternativeName>
</protein>
<dbReference type="SUPFAM" id="SSF53448">
    <property type="entry name" value="Nucleotide-diphospho-sugar transferases"/>
    <property type="match status" value="1"/>
</dbReference>
<keyword evidence="4 8" id="KW-0547">Nucleotide-binding</keyword>
<keyword evidence="10" id="KW-0548">Nucleotidyltransferase</keyword>
<accession>A0ABU7VX05</accession>
<evidence type="ECO:0000256" key="4">
    <source>
        <dbReference type="ARBA" id="ARBA00022741"/>
    </source>
</evidence>
<dbReference type="Proteomes" id="UP001306950">
    <property type="component" value="Unassembled WGS sequence"/>
</dbReference>
<dbReference type="GO" id="GO:0061603">
    <property type="term" value="F:molybdenum cofactor guanylyltransferase activity"/>
    <property type="evidence" value="ECO:0007669"/>
    <property type="project" value="UniProtKB-EC"/>
</dbReference>
<evidence type="ECO:0000313" key="11">
    <source>
        <dbReference type="Proteomes" id="UP001306950"/>
    </source>
</evidence>
<keyword evidence="1 8" id="KW-0963">Cytoplasm</keyword>
<dbReference type="InterPro" id="IPR013482">
    <property type="entry name" value="Molybde_CF_guanTrfase"/>
</dbReference>
<comment type="domain">
    <text evidence="8">The N-terminal domain determines nucleotide recognition and specific binding, while the C-terminal domain determines the specific binding to the target protein.</text>
</comment>
<keyword evidence="11" id="KW-1185">Reference proteome</keyword>
<feature type="domain" description="MobA-like NTP transferase" evidence="9">
    <location>
        <begin position="6"/>
        <end position="162"/>
    </location>
</feature>
<keyword evidence="3 8" id="KW-0479">Metal-binding</keyword>
<gene>
    <name evidence="8" type="primary">mobA</name>
    <name evidence="10" type="ORF">V3851_20575</name>
</gene>
<dbReference type="EC" id="2.7.7.77" evidence="8"/>
<comment type="caution">
    <text evidence="8">Lacks conserved residue(s) required for the propagation of feature annotation.</text>
</comment>
<keyword evidence="2 8" id="KW-0808">Transferase</keyword>
<dbReference type="HAMAP" id="MF_00316">
    <property type="entry name" value="MobA"/>
    <property type="match status" value="1"/>
</dbReference>
<feature type="binding site" evidence="8">
    <location>
        <position position="96"/>
    </location>
    <ligand>
        <name>Mg(2+)</name>
        <dbReference type="ChEBI" id="CHEBI:18420"/>
    </ligand>
</feature>
<feature type="binding site" evidence="8">
    <location>
        <position position="21"/>
    </location>
    <ligand>
        <name>GTP</name>
        <dbReference type="ChEBI" id="CHEBI:37565"/>
    </ligand>
</feature>
<dbReference type="InterPro" id="IPR029044">
    <property type="entry name" value="Nucleotide-diphossugar_trans"/>
</dbReference>
<comment type="cofactor">
    <cofactor evidence="8">
        <name>Mg(2+)</name>
        <dbReference type="ChEBI" id="CHEBI:18420"/>
    </cofactor>
</comment>
<comment type="caution">
    <text evidence="10">The sequence shown here is derived from an EMBL/GenBank/DDBJ whole genome shotgun (WGS) entry which is preliminary data.</text>
</comment>
<keyword evidence="5 8" id="KW-0460">Magnesium</keyword>
<evidence type="ECO:0000313" key="10">
    <source>
        <dbReference type="EMBL" id="MEF2968231.1"/>
    </source>
</evidence>
<feature type="binding site" evidence="8">
    <location>
        <position position="96"/>
    </location>
    <ligand>
        <name>GTP</name>
        <dbReference type="ChEBI" id="CHEBI:37565"/>
    </ligand>
</feature>
<organism evidence="10 11">
    <name type="scientific">Paenibacillus haidiansis</name>
    <dbReference type="NCBI Taxonomy" id="1574488"/>
    <lineage>
        <taxon>Bacteria</taxon>
        <taxon>Bacillati</taxon>
        <taxon>Bacillota</taxon>
        <taxon>Bacilli</taxon>
        <taxon>Bacillales</taxon>
        <taxon>Paenibacillaceae</taxon>
        <taxon>Paenibacillus</taxon>
    </lineage>
</organism>
<evidence type="ECO:0000256" key="7">
    <source>
        <dbReference type="ARBA" id="ARBA00023150"/>
    </source>
</evidence>
<evidence type="ECO:0000256" key="1">
    <source>
        <dbReference type="ARBA" id="ARBA00022490"/>
    </source>
</evidence>
<evidence type="ECO:0000256" key="6">
    <source>
        <dbReference type="ARBA" id="ARBA00023134"/>
    </source>
</evidence>
<proteinExistence type="inferred from homology"/>